<dbReference type="GO" id="GO:0003964">
    <property type="term" value="F:RNA-directed DNA polymerase activity"/>
    <property type="evidence" value="ECO:0007669"/>
    <property type="project" value="UniProtKB-KW"/>
</dbReference>
<evidence type="ECO:0000256" key="5">
    <source>
        <dbReference type="ARBA" id="ARBA00022750"/>
    </source>
</evidence>
<feature type="domain" description="Peptidase A3B" evidence="11">
    <location>
        <begin position="5"/>
        <end position="114"/>
    </location>
</feature>
<keyword evidence="6" id="KW-0255">Endonuclease</keyword>
<dbReference type="GO" id="GO:0006508">
    <property type="term" value="P:proteolysis"/>
    <property type="evidence" value="ECO:0007669"/>
    <property type="project" value="UniProtKB-KW"/>
</dbReference>
<dbReference type="GO" id="GO:0003676">
    <property type="term" value="F:nucleic acid binding"/>
    <property type="evidence" value="ECO:0007669"/>
    <property type="project" value="InterPro"/>
</dbReference>
<name>A0A251RXY7_HELAN</name>
<evidence type="ECO:0000256" key="3">
    <source>
        <dbReference type="ARBA" id="ARBA00022695"/>
    </source>
</evidence>
<accession>A0A251RXY7</accession>
<feature type="domain" description="Reverse transcriptase" evidence="9">
    <location>
        <begin position="248"/>
        <end position="430"/>
    </location>
</feature>
<dbReference type="STRING" id="4232.A0A251RXY7"/>
<dbReference type="GO" id="GO:0004523">
    <property type="term" value="F:RNA-DNA hybrid ribonuclease activity"/>
    <property type="evidence" value="ECO:0007669"/>
    <property type="project" value="InterPro"/>
</dbReference>
<dbReference type="InterPro" id="IPR051320">
    <property type="entry name" value="Viral_Replic_Matur_Polypro"/>
</dbReference>
<evidence type="ECO:0000256" key="8">
    <source>
        <dbReference type="ARBA" id="ARBA00022918"/>
    </source>
</evidence>
<sequence length="665" mass="77194">MINIQCHLWLDNNKFLDLTALVDTRATKSLISHSLVPEQYHKELKYKVVSRTIENRLVGITHYLEPTGIQFLDFTNNYSIKYDIPQVNINPAYIQSKDFVLGLNFLFALNGSVTVNRNFITLSKQIYTIPTTRYNNISKIAQKRGGQGSLEFLRQQKRNNPIENETIKLLTDFLSHEVEKGKDITKSINHPMILHLEKVGLIGEDITKSHIKYICKFKLKNPDITIRTANVEYSPLDKEEFKKQIPEMISQGLIKKSESPHRSAAFIVRNHSEIKRGKARIVYNYKRLNDNTVDDGYNIPNKDTLLNLIQKKKVFSKFDLKSGYNQLKLEESFKPWTAFTCSEEQFEWNVLSFGLKNAPSIFQRFMDSIFLKYDFCLVYIDDILVASQTVQEHEKHLQQVFEEIKKNGIVVSKRKMELFKRKISFLGLEIGNRKIELQSHISTKILDFPEKFENLKQIQAFLGLVNYARKFVPNLSKLVGPLYSKTTKNGQRYFNSEDIKLVKEIKMAIKNIKPLELPLVTDYIIIETDGCKEGWGAVLLCKPSKYSPKQEEKICAYASGNFQNKTSWTSIDFEIQALIYALEKFKLFLHKEFTVRTDCEAIVKFIKNDQSKKINRTRWVNLQNIIQGSGYQINFEHIKGKNNGIADILSRNINRLLLLDGQEKR</sequence>
<keyword evidence="5" id="KW-0064">Aspartyl protease</keyword>
<keyword evidence="4" id="KW-0540">Nuclease</keyword>
<keyword evidence="13" id="KW-1185">Reference proteome</keyword>
<dbReference type="PANTHER" id="PTHR33064">
    <property type="entry name" value="POL PROTEIN"/>
    <property type="match status" value="1"/>
</dbReference>
<dbReference type="PROSITE" id="PS50878">
    <property type="entry name" value="RT_POL"/>
    <property type="match status" value="1"/>
</dbReference>
<dbReference type="InterPro" id="IPR000477">
    <property type="entry name" value="RT_dom"/>
</dbReference>
<evidence type="ECO:0000259" key="10">
    <source>
        <dbReference type="PROSITE" id="PS50879"/>
    </source>
</evidence>
<keyword evidence="3 12" id="KW-0548">Nucleotidyltransferase</keyword>
<dbReference type="SUPFAM" id="SSF56672">
    <property type="entry name" value="DNA/RNA polymerases"/>
    <property type="match status" value="1"/>
</dbReference>
<dbReference type="PANTHER" id="PTHR33064:SF37">
    <property type="entry name" value="RIBONUCLEASE H"/>
    <property type="match status" value="1"/>
</dbReference>
<dbReference type="InterPro" id="IPR041373">
    <property type="entry name" value="RT_RNaseH"/>
</dbReference>
<dbReference type="Gene3D" id="3.30.70.270">
    <property type="match status" value="2"/>
</dbReference>
<keyword evidence="8" id="KW-0695">RNA-directed DNA polymerase</keyword>
<keyword evidence="1" id="KW-0645">Protease</keyword>
<evidence type="ECO:0000256" key="4">
    <source>
        <dbReference type="ARBA" id="ARBA00022722"/>
    </source>
</evidence>
<protein>
    <submittedName>
        <fullName evidence="12">Putative enzymatic polyprotein</fullName>
        <ecNumber evidence="12">2.7.7.49</ecNumber>
    </submittedName>
</protein>
<dbReference type="CDD" id="cd01647">
    <property type="entry name" value="RT_LTR"/>
    <property type="match status" value="1"/>
</dbReference>
<evidence type="ECO:0000313" key="13">
    <source>
        <dbReference type="Proteomes" id="UP000215914"/>
    </source>
</evidence>
<dbReference type="InterPro" id="IPR036397">
    <property type="entry name" value="RNaseH_sf"/>
</dbReference>
<dbReference type="Pfam" id="PF17917">
    <property type="entry name" value="RT_RNaseH"/>
    <property type="match status" value="1"/>
</dbReference>
<dbReference type="Gene3D" id="3.30.420.10">
    <property type="entry name" value="Ribonuclease H-like superfamily/Ribonuclease H"/>
    <property type="match status" value="1"/>
</dbReference>
<dbReference type="Pfam" id="PF21024">
    <property type="entry name" value="Peptidase_A3B"/>
    <property type="match status" value="1"/>
</dbReference>
<dbReference type="PROSITE" id="PS50879">
    <property type="entry name" value="RNASE_H_1"/>
    <property type="match status" value="1"/>
</dbReference>
<reference evidence="13" key="1">
    <citation type="journal article" date="2017" name="Nature">
        <title>The sunflower genome provides insights into oil metabolism, flowering and Asterid evolution.</title>
        <authorList>
            <person name="Badouin H."/>
            <person name="Gouzy J."/>
            <person name="Grassa C.J."/>
            <person name="Murat F."/>
            <person name="Staton S.E."/>
            <person name="Cottret L."/>
            <person name="Lelandais-Briere C."/>
            <person name="Owens G.L."/>
            <person name="Carrere S."/>
            <person name="Mayjonade B."/>
            <person name="Legrand L."/>
            <person name="Gill N."/>
            <person name="Kane N.C."/>
            <person name="Bowers J.E."/>
            <person name="Hubner S."/>
            <person name="Bellec A."/>
            <person name="Berard A."/>
            <person name="Berges H."/>
            <person name="Blanchet N."/>
            <person name="Boniface M.C."/>
            <person name="Brunel D."/>
            <person name="Catrice O."/>
            <person name="Chaidir N."/>
            <person name="Claudel C."/>
            <person name="Donnadieu C."/>
            <person name="Faraut T."/>
            <person name="Fievet G."/>
            <person name="Helmstetter N."/>
            <person name="King M."/>
            <person name="Knapp S.J."/>
            <person name="Lai Z."/>
            <person name="Le Paslier M.C."/>
            <person name="Lippi Y."/>
            <person name="Lorenzon L."/>
            <person name="Mandel J.R."/>
            <person name="Marage G."/>
            <person name="Marchand G."/>
            <person name="Marquand E."/>
            <person name="Bret-Mestries E."/>
            <person name="Morien E."/>
            <person name="Nambeesan S."/>
            <person name="Nguyen T."/>
            <person name="Pegot-Espagnet P."/>
            <person name="Pouilly N."/>
            <person name="Raftis F."/>
            <person name="Sallet E."/>
            <person name="Schiex T."/>
            <person name="Thomas J."/>
            <person name="Vandecasteele C."/>
            <person name="Vares D."/>
            <person name="Vear F."/>
            <person name="Vautrin S."/>
            <person name="Crespi M."/>
            <person name="Mangin B."/>
            <person name="Burke J.M."/>
            <person name="Salse J."/>
            <person name="Munos S."/>
            <person name="Vincourt P."/>
            <person name="Rieseberg L.H."/>
            <person name="Langlade N.B."/>
        </authorList>
    </citation>
    <scope>NUCLEOTIDE SEQUENCE [LARGE SCALE GENOMIC DNA]</scope>
    <source>
        <strain evidence="13">cv. SF193</strain>
    </source>
</reference>
<evidence type="ECO:0000259" key="11">
    <source>
        <dbReference type="PROSITE" id="PS51817"/>
    </source>
</evidence>
<dbReference type="InParanoid" id="A0A251RXY7"/>
<dbReference type="AlphaFoldDB" id="A0A251RXY7"/>
<evidence type="ECO:0000256" key="7">
    <source>
        <dbReference type="ARBA" id="ARBA00022801"/>
    </source>
</evidence>
<dbReference type="PROSITE" id="PS51817">
    <property type="entry name" value="PEPTIDASE_A3B"/>
    <property type="match status" value="1"/>
</dbReference>
<evidence type="ECO:0000256" key="6">
    <source>
        <dbReference type="ARBA" id="ARBA00022759"/>
    </source>
</evidence>
<dbReference type="Proteomes" id="UP000215914">
    <property type="component" value="Chromosome 16"/>
</dbReference>
<dbReference type="InterPro" id="IPR034728">
    <property type="entry name" value="Peptidase_A3B"/>
</dbReference>
<dbReference type="Pfam" id="PF00078">
    <property type="entry name" value="RVT_1"/>
    <property type="match status" value="1"/>
</dbReference>
<evidence type="ECO:0000256" key="1">
    <source>
        <dbReference type="ARBA" id="ARBA00022670"/>
    </source>
</evidence>
<dbReference type="EMBL" id="CM007905">
    <property type="protein sequence ID" value="OTF91248.1"/>
    <property type="molecule type" value="Genomic_DNA"/>
</dbReference>
<evidence type="ECO:0000256" key="2">
    <source>
        <dbReference type="ARBA" id="ARBA00022679"/>
    </source>
</evidence>
<keyword evidence="2 12" id="KW-0808">Transferase</keyword>
<dbReference type="Gene3D" id="3.10.10.10">
    <property type="entry name" value="HIV Type 1 Reverse Transcriptase, subunit A, domain 1"/>
    <property type="match status" value="1"/>
</dbReference>
<dbReference type="GO" id="GO:0004190">
    <property type="term" value="F:aspartic-type endopeptidase activity"/>
    <property type="evidence" value="ECO:0007669"/>
    <property type="project" value="UniProtKB-KW"/>
</dbReference>
<dbReference type="InterPro" id="IPR043502">
    <property type="entry name" value="DNA/RNA_pol_sf"/>
</dbReference>
<gene>
    <name evidence="12" type="primary">POL</name>
    <name evidence="12" type="ORF">HannXRQ_Chr16g0508641</name>
</gene>
<evidence type="ECO:0000313" key="12">
    <source>
        <dbReference type="EMBL" id="OTF91248.1"/>
    </source>
</evidence>
<dbReference type="InterPro" id="IPR043128">
    <property type="entry name" value="Rev_trsase/Diguanyl_cyclase"/>
</dbReference>
<evidence type="ECO:0000259" key="9">
    <source>
        <dbReference type="PROSITE" id="PS50878"/>
    </source>
</evidence>
<organism evidence="12 13">
    <name type="scientific">Helianthus annuus</name>
    <name type="common">Common sunflower</name>
    <dbReference type="NCBI Taxonomy" id="4232"/>
    <lineage>
        <taxon>Eukaryota</taxon>
        <taxon>Viridiplantae</taxon>
        <taxon>Streptophyta</taxon>
        <taxon>Embryophyta</taxon>
        <taxon>Tracheophyta</taxon>
        <taxon>Spermatophyta</taxon>
        <taxon>Magnoliopsida</taxon>
        <taxon>eudicotyledons</taxon>
        <taxon>Gunneridae</taxon>
        <taxon>Pentapetalae</taxon>
        <taxon>asterids</taxon>
        <taxon>campanulids</taxon>
        <taxon>Asterales</taxon>
        <taxon>Asteraceae</taxon>
        <taxon>Asteroideae</taxon>
        <taxon>Heliantheae alliance</taxon>
        <taxon>Heliantheae</taxon>
        <taxon>Helianthus</taxon>
    </lineage>
</organism>
<dbReference type="InterPro" id="IPR002156">
    <property type="entry name" value="RNaseH_domain"/>
</dbReference>
<keyword evidence="7" id="KW-0378">Hydrolase</keyword>
<feature type="domain" description="RNase H type-1" evidence="10">
    <location>
        <begin position="520"/>
        <end position="662"/>
    </location>
</feature>
<dbReference type="EC" id="2.7.7.49" evidence="12"/>
<proteinExistence type="predicted"/>